<dbReference type="AlphaFoldDB" id="K0R077"/>
<dbReference type="InterPro" id="IPR001214">
    <property type="entry name" value="SET_dom"/>
</dbReference>
<dbReference type="InterPro" id="IPR046341">
    <property type="entry name" value="SET_dom_sf"/>
</dbReference>
<evidence type="ECO:0000259" key="2">
    <source>
        <dbReference type="PROSITE" id="PS50280"/>
    </source>
</evidence>
<feature type="domain" description="SET" evidence="2">
    <location>
        <begin position="134"/>
        <end position="285"/>
    </location>
</feature>
<evidence type="ECO:0000313" key="4">
    <source>
        <dbReference type="Proteomes" id="UP000266841"/>
    </source>
</evidence>
<dbReference type="Gene3D" id="2.170.270.10">
    <property type="entry name" value="SET domain"/>
    <property type="match status" value="1"/>
</dbReference>
<dbReference type="OrthoDB" id="46969at2759"/>
<dbReference type="eggNOG" id="ENOG502R0WG">
    <property type="taxonomic scope" value="Eukaryota"/>
</dbReference>
<accession>K0R077</accession>
<evidence type="ECO:0000313" key="3">
    <source>
        <dbReference type="EMBL" id="EJK45478.1"/>
    </source>
</evidence>
<gene>
    <name evidence="3" type="ORF">THAOC_35907</name>
</gene>
<dbReference type="Pfam" id="PF00856">
    <property type="entry name" value="SET"/>
    <property type="match status" value="1"/>
</dbReference>
<dbReference type="CDD" id="cd08161">
    <property type="entry name" value="SET"/>
    <property type="match status" value="1"/>
</dbReference>
<name>K0R077_THAOC</name>
<reference evidence="3 4" key="1">
    <citation type="journal article" date="2012" name="Genome Biol.">
        <title>Genome and low-iron response of an oceanic diatom adapted to chronic iron limitation.</title>
        <authorList>
            <person name="Lommer M."/>
            <person name="Specht M."/>
            <person name="Roy A.S."/>
            <person name="Kraemer L."/>
            <person name="Andreson R."/>
            <person name="Gutowska M.A."/>
            <person name="Wolf J."/>
            <person name="Bergner S.V."/>
            <person name="Schilhabel M.B."/>
            <person name="Klostermeier U.C."/>
            <person name="Beiko R.G."/>
            <person name="Rosenstiel P."/>
            <person name="Hippler M."/>
            <person name="Laroche J."/>
        </authorList>
    </citation>
    <scope>NUCLEOTIDE SEQUENCE [LARGE SCALE GENOMIC DNA]</scope>
    <source>
        <strain evidence="3 4">CCMP1005</strain>
    </source>
</reference>
<proteinExistence type="predicted"/>
<dbReference type="SUPFAM" id="SSF82199">
    <property type="entry name" value="SET domain"/>
    <property type="match status" value="1"/>
</dbReference>
<keyword evidence="1" id="KW-0732">Signal</keyword>
<feature type="signal peptide" evidence="1">
    <location>
        <begin position="1"/>
        <end position="26"/>
    </location>
</feature>
<comment type="caution">
    <text evidence="3">The sequence shown here is derived from an EMBL/GenBank/DDBJ whole genome shotgun (WGS) entry which is preliminary data.</text>
</comment>
<protein>
    <recommendedName>
        <fullName evidence="2">SET domain-containing protein</fullName>
    </recommendedName>
</protein>
<organism evidence="3 4">
    <name type="scientific">Thalassiosira oceanica</name>
    <name type="common">Marine diatom</name>
    <dbReference type="NCBI Taxonomy" id="159749"/>
    <lineage>
        <taxon>Eukaryota</taxon>
        <taxon>Sar</taxon>
        <taxon>Stramenopiles</taxon>
        <taxon>Ochrophyta</taxon>
        <taxon>Bacillariophyta</taxon>
        <taxon>Coscinodiscophyceae</taxon>
        <taxon>Thalassiosirophycidae</taxon>
        <taxon>Thalassiosirales</taxon>
        <taxon>Thalassiosiraceae</taxon>
        <taxon>Thalassiosira</taxon>
    </lineage>
</organism>
<evidence type="ECO:0000256" key="1">
    <source>
        <dbReference type="SAM" id="SignalP"/>
    </source>
</evidence>
<sequence length="300" mass="33961">MSRRFGRPYGLALTLAAALTLTISRAEEVCEGDHEAETVVDPYSPPIRQLRHKGWESYTIDQLFEEYYECARIIYGYQGYQGVAVVDEDGEGIWDEHVRRIREQLSTIREKYDRDNINNDAPINGGSRPSSMLIPFEVGDAGEHKGRGIFAKEGIQKGQLVIDLDNGSSGYFKDGHEWRKFTVSLSREVACNFIEWSWVQDMPRIDDGDEGEKNDVTDARDGLTIFIAFDESNLINSAEWDHEEANVACGSPPVDDGDYLVGPCRYKFYATRDIEAGEELLINYSEFEDVDQSGWDDIGL</sequence>
<keyword evidence="4" id="KW-1185">Reference proteome</keyword>
<feature type="chain" id="PRO_5030172953" description="SET domain-containing protein" evidence="1">
    <location>
        <begin position="27"/>
        <end position="300"/>
    </location>
</feature>
<dbReference type="Proteomes" id="UP000266841">
    <property type="component" value="Unassembled WGS sequence"/>
</dbReference>
<dbReference type="PROSITE" id="PS50280">
    <property type="entry name" value="SET"/>
    <property type="match status" value="1"/>
</dbReference>
<dbReference type="EMBL" id="AGNL01048487">
    <property type="protein sequence ID" value="EJK45478.1"/>
    <property type="molecule type" value="Genomic_DNA"/>
</dbReference>
<dbReference type="OMA" id="EVACNFI"/>